<dbReference type="SMART" id="SM00220">
    <property type="entry name" value="S_TKc"/>
    <property type="match status" value="1"/>
</dbReference>
<feature type="compositionally biased region" description="Polar residues" evidence="7">
    <location>
        <begin position="1"/>
        <end position="13"/>
    </location>
</feature>
<evidence type="ECO:0000256" key="3">
    <source>
        <dbReference type="ARBA" id="ARBA00022777"/>
    </source>
</evidence>
<dbReference type="Gene3D" id="3.30.200.20">
    <property type="entry name" value="Phosphorylase Kinase, domain 1"/>
    <property type="match status" value="1"/>
</dbReference>
<dbReference type="InterPro" id="IPR011009">
    <property type="entry name" value="Kinase-like_dom_sf"/>
</dbReference>
<dbReference type="EC" id="2.7.12.2" evidence="6"/>
<protein>
    <recommendedName>
        <fullName evidence="6">mitogen-activated protein kinase kinase</fullName>
        <ecNumber evidence="6">2.7.12.2</ecNumber>
    </recommendedName>
</protein>
<evidence type="ECO:0000256" key="2">
    <source>
        <dbReference type="ARBA" id="ARBA00022741"/>
    </source>
</evidence>
<keyword evidence="4" id="KW-0067">ATP-binding</keyword>
<comment type="similarity">
    <text evidence="5">Belongs to the protein kinase superfamily. STE Ser/Thr protein kinase family. MAP kinase kinase subfamily.</text>
</comment>
<dbReference type="PANTHER" id="PTHR48013">
    <property type="entry name" value="DUAL SPECIFICITY MITOGEN-ACTIVATED PROTEIN KINASE KINASE 5-RELATED"/>
    <property type="match status" value="1"/>
</dbReference>
<evidence type="ECO:0000256" key="7">
    <source>
        <dbReference type="SAM" id="MobiDB-lite"/>
    </source>
</evidence>
<evidence type="ECO:0000259" key="8">
    <source>
        <dbReference type="PROSITE" id="PS50011"/>
    </source>
</evidence>
<dbReference type="PROSITE" id="PS00108">
    <property type="entry name" value="PROTEIN_KINASE_ST"/>
    <property type="match status" value="1"/>
</dbReference>
<evidence type="ECO:0000313" key="10">
    <source>
        <dbReference type="Proteomes" id="UP000663844"/>
    </source>
</evidence>
<evidence type="ECO:0000256" key="5">
    <source>
        <dbReference type="ARBA" id="ARBA00038035"/>
    </source>
</evidence>
<dbReference type="GO" id="GO:0004708">
    <property type="term" value="F:MAP kinase kinase activity"/>
    <property type="evidence" value="ECO:0007669"/>
    <property type="project" value="UniProtKB-EC"/>
</dbReference>
<evidence type="ECO:0000256" key="4">
    <source>
        <dbReference type="ARBA" id="ARBA00022840"/>
    </source>
</evidence>
<dbReference type="GO" id="GO:0005524">
    <property type="term" value="F:ATP binding"/>
    <property type="evidence" value="ECO:0007669"/>
    <property type="project" value="UniProtKB-KW"/>
</dbReference>
<comment type="caution">
    <text evidence="9">The sequence shown here is derived from an EMBL/GenBank/DDBJ whole genome shotgun (WGS) entry which is preliminary data.</text>
</comment>
<feature type="domain" description="Protein kinase" evidence="8">
    <location>
        <begin position="160"/>
        <end position="420"/>
    </location>
</feature>
<organism evidence="9 10">
    <name type="scientific">Adineta steineri</name>
    <dbReference type="NCBI Taxonomy" id="433720"/>
    <lineage>
        <taxon>Eukaryota</taxon>
        <taxon>Metazoa</taxon>
        <taxon>Spiralia</taxon>
        <taxon>Gnathifera</taxon>
        <taxon>Rotifera</taxon>
        <taxon>Eurotatoria</taxon>
        <taxon>Bdelloidea</taxon>
        <taxon>Adinetida</taxon>
        <taxon>Adinetidae</taxon>
        <taxon>Adineta</taxon>
    </lineage>
</organism>
<accession>A0A819ATQ4</accession>
<dbReference type="Gene3D" id="1.10.510.10">
    <property type="entry name" value="Transferase(Phosphotransferase) domain 1"/>
    <property type="match status" value="1"/>
</dbReference>
<evidence type="ECO:0000256" key="1">
    <source>
        <dbReference type="ARBA" id="ARBA00022679"/>
    </source>
</evidence>
<proteinExistence type="inferred from homology"/>
<dbReference type="InterPro" id="IPR000719">
    <property type="entry name" value="Prot_kinase_dom"/>
</dbReference>
<name>A0A819ATQ4_9BILA</name>
<evidence type="ECO:0000256" key="6">
    <source>
        <dbReference type="ARBA" id="ARBA00038999"/>
    </source>
</evidence>
<feature type="region of interest" description="Disordered" evidence="7">
    <location>
        <begin position="1"/>
        <end position="22"/>
    </location>
</feature>
<dbReference type="AlphaFoldDB" id="A0A819ATQ4"/>
<reference evidence="9" key="1">
    <citation type="submission" date="2021-02" db="EMBL/GenBank/DDBJ databases">
        <authorList>
            <person name="Nowell W R."/>
        </authorList>
    </citation>
    <scope>NUCLEOTIDE SEQUENCE</scope>
</reference>
<dbReference type="PROSITE" id="PS50011">
    <property type="entry name" value="PROTEIN_KINASE_DOM"/>
    <property type="match status" value="1"/>
</dbReference>
<dbReference type="SUPFAM" id="SSF56112">
    <property type="entry name" value="Protein kinase-like (PK-like)"/>
    <property type="match status" value="1"/>
</dbReference>
<keyword evidence="2" id="KW-0547">Nucleotide-binding</keyword>
<sequence length="451" mass="50989">MANPQENLFVDTNNGEECDQPQNSDALDEALCVPEPRPVGTNIGAPNLLTNISTTNKTVDVTFGVATAISTTVSLFNSPEIHQPSEECNTIEHLVDVSNQKIPPIKKIKRKPIIQKLLLFDVEDKQEPVQVTQYISKIPENSTEFEYDQTIIPIDVSQLDKCAKISHDGYFGEVYSVNIKDPCEMRMAVKRIPFRTDENSRLSTYAELSTMQMIGSGNTPYIVDYYCSMIDVNKRELCICMELMDTSVKNFYQAMHRLPELTPDKIDRFIQRCAYNVVRALDFLKSKNIVHRDVKPANILINKDGKIKLCDFGICGNLTDRQLDFDAVVGTAMYLPPEPEKCAIQGDMWALGISLIEIIVGKHPFADYQSYGIAYKIKEWEPTVPTTVSVDTQAFILQLLRKEAGERPRSYKDIINYSFIRHMTEIPPDDEIDFIQRVIEESSSFSSISGG</sequence>
<dbReference type="EMBL" id="CAJOAZ010001260">
    <property type="protein sequence ID" value="CAF3790191.1"/>
    <property type="molecule type" value="Genomic_DNA"/>
</dbReference>
<keyword evidence="3" id="KW-0418">Kinase</keyword>
<dbReference type="InterPro" id="IPR008271">
    <property type="entry name" value="Ser/Thr_kinase_AS"/>
</dbReference>
<dbReference type="Proteomes" id="UP000663844">
    <property type="component" value="Unassembled WGS sequence"/>
</dbReference>
<evidence type="ECO:0000313" key="9">
    <source>
        <dbReference type="EMBL" id="CAF3790191.1"/>
    </source>
</evidence>
<dbReference type="PANTHER" id="PTHR48013:SF15">
    <property type="entry name" value="DUAL SPECIFICITY MITOGEN-ACTIVATED PROTEIN KINASE KINASE 4"/>
    <property type="match status" value="1"/>
</dbReference>
<dbReference type="Pfam" id="PF00069">
    <property type="entry name" value="Pkinase"/>
    <property type="match status" value="1"/>
</dbReference>
<gene>
    <name evidence="9" type="ORF">OXD698_LOCUS17634</name>
</gene>
<keyword evidence="1" id="KW-0808">Transferase</keyword>